<comment type="caution">
    <text evidence="1">The sequence shown here is derived from an EMBL/GenBank/DDBJ whole genome shotgun (WGS) entry which is preliminary data.</text>
</comment>
<protein>
    <submittedName>
        <fullName evidence="1">Uncharacterized protein</fullName>
    </submittedName>
</protein>
<evidence type="ECO:0000313" key="1">
    <source>
        <dbReference type="EMBL" id="GAJ05726.1"/>
    </source>
</evidence>
<dbReference type="EMBL" id="BARW01033060">
    <property type="protein sequence ID" value="GAJ05726.1"/>
    <property type="molecule type" value="Genomic_DNA"/>
</dbReference>
<dbReference type="AlphaFoldDB" id="X1V0N4"/>
<proteinExistence type="predicted"/>
<accession>X1V0N4</accession>
<gene>
    <name evidence="1" type="ORF">S12H4_52166</name>
</gene>
<name>X1V0N4_9ZZZZ</name>
<feature type="non-terminal residue" evidence="1">
    <location>
        <position position="89"/>
    </location>
</feature>
<sequence>MVSPLEETCENRFRFTAYGNIDPADENDAAAYETIIRLGLNIPKLRIYRRETIEGVLEGVDSLEQSDIRELIEVFRRRDSEGRYAPFCT</sequence>
<reference evidence="1" key="1">
    <citation type="journal article" date="2014" name="Front. Microbiol.">
        <title>High frequency of phylogenetically diverse reductive dehalogenase-homologous genes in deep subseafloor sedimentary metagenomes.</title>
        <authorList>
            <person name="Kawai M."/>
            <person name="Futagami T."/>
            <person name="Toyoda A."/>
            <person name="Takaki Y."/>
            <person name="Nishi S."/>
            <person name="Hori S."/>
            <person name="Arai W."/>
            <person name="Tsubouchi T."/>
            <person name="Morono Y."/>
            <person name="Uchiyama I."/>
            <person name="Ito T."/>
            <person name="Fujiyama A."/>
            <person name="Inagaki F."/>
            <person name="Takami H."/>
        </authorList>
    </citation>
    <scope>NUCLEOTIDE SEQUENCE</scope>
    <source>
        <strain evidence="1">Expedition CK06-06</strain>
    </source>
</reference>
<organism evidence="1">
    <name type="scientific">marine sediment metagenome</name>
    <dbReference type="NCBI Taxonomy" id="412755"/>
    <lineage>
        <taxon>unclassified sequences</taxon>
        <taxon>metagenomes</taxon>
        <taxon>ecological metagenomes</taxon>
    </lineage>
</organism>